<comment type="caution">
    <text evidence="3">The sequence shown here is derived from an EMBL/GenBank/DDBJ whole genome shotgun (WGS) entry which is preliminary data.</text>
</comment>
<organism evidence="3 4">
    <name type="scientific">Caldibacillus debilis</name>
    <dbReference type="NCBI Taxonomy" id="301148"/>
    <lineage>
        <taxon>Bacteria</taxon>
        <taxon>Bacillati</taxon>
        <taxon>Bacillota</taxon>
        <taxon>Bacilli</taxon>
        <taxon>Bacillales</taxon>
        <taxon>Bacillaceae</taxon>
        <taxon>Caldibacillus</taxon>
    </lineage>
</organism>
<evidence type="ECO:0000313" key="4">
    <source>
        <dbReference type="Proteomes" id="UP000075683"/>
    </source>
</evidence>
<evidence type="ECO:0000259" key="2">
    <source>
        <dbReference type="Pfam" id="PF00156"/>
    </source>
</evidence>
<dbReference type="InterPro" id="IPR029057">
    <property type="entry name" value="PRTase-like"/>
</dbReference>
<name>A0A150MD18_9BACI</name>
<dbReference type="Pfam" id="PF00156">
    <property type="entry name" value="Pribosyltran"/>
    <property type="match status" value="1"/>
</dbReference>
<dbReference type="EMBL" id="LQYT01000013">
    <property type="protein sequence ID" value="KYD22152.1"/>
    <property type="molecule type" value="Genomic_DNA"/>
</dbReference>
<dbReference type="PANTHER" id="PTHR47505:SF1">
    <property type="entry name" value="DNA UTILIZATION PROTEIN YHGH"/>
    <property type="match status" value="1"/>
</dbReference>
<dbReference type="InterPro" id="IPR051910">
    <property type="entry name" value="ComF/GntX_DNA_util-trans"/>
</dbReference>
<dbReference type="OrthoDB" id="9779910at2"/>
<sequence length="240" mass="27168">MPFFRSCDCLLCGSAFVPDIGWNTLFLGEAEEEVCRECRKKLVKPEGPLCPLCSRPLNKAGEKYRRGNRCRDCHFWEKSAKFRGVLEKNISLYEYNGFLQEVLYRFKYRGDYKIARVFSRDLKNAVKRLPFDAAVPIPLSEERLYERGFNQAEALIAEAGLEPLHALTRVHSEKQAKKSKTDRILLAGVFQLHPASGDVKGKTLLLVDDVYTTGSTVRHAARVLKEAGAQKILSLTVARS</sequence>
<gene>
    <name evidence="3" type="ORF">B4135_1497</name>
</gene>
<dbReference type="Gene3D" id="3.40.50.2020">
    <property type="match status" value="1"/>
</dbReference>
<evidence type="ECO:0000256" key="1">
    <source>
        <dbReference type="ARBA" id="ARBA00008007"/>
    </source>
</evidence>
<dbReference type="AlphaFoldDB" id="A0A150MD18"/>
<reference evidence="3 4" key="1">
    <citation type="submission" date="2016-01" db="EMBL/GenBank/DDBJ databases">
        <title>Draft Genome Sequences of Seven Thermophilic Sporeformers Isolated from Foods.</title>
        <authorList>
            <person name="Berendsen E.M."/>
            <person name="Wells-Bennik M.H."/>
            <person name="Krawcyk A.O."/>
            <person name="De Jong A."/>
            <person name="Holsappel S."/>
            <person name="Eijlander R.T."/>
            <person name="Kuipers O.P."/>
        </authorList>
    </citation>
    <scope>NUCLEOTIDE SEQUENCE [LARGE SCALE GENOMIC DNA]</scope>
    <source>
        <strain evidence="3 4">B4135</strain>
    </source>
</reference>
<dbReference type="CDD" id="cd06223">
    <property type="entry name" value="PRTases_typeI"/>
    <property type="match status" value="1"/>
</dbReference>
<dbReference type="RefSeq" id="WP_061568166.1">
    <property type="nucleotide sequence ID" value="NZ_LQYT01000013.1"/>
</dbReference>
<dbReference type="STRING" id="301148.B4135_1497"/>
<dbReference type="PATRIC" id="fig|301148.3.peg.905"/>
<protein>
    <recommendedName>
        <fullName evidence="2">Phosphoribosyltransferase domain-containing protein</fullName>
    </recommendedName>
</protein>
<accession>A0A150MD18</accession>
<feature type="domain" description="Phosphoribosyltransferase" evidence="2">
    <location>
        <begin position="164"/>
        <end position="238"/>
    </location>
</feature>
<dbReference type="PANTHER" id="PTHR47505">
    <property type="entry name" value="DNA UTILIZATION PROTEIN YHGH"/>
    <property type="match status" value="1"/>
</dbReference>
<dbReference type="Proteomes" id="UP000075683">
    <property type="component" value="Unassembled WGS sequence"/>
</dbReference>
<dbReference type="SUPFAM" id="SSF53271">
    <property type="entry name" value="PRTase-like"/>
    <property type="match status" value="1"/>
</dbReference>
<proteinExistence type="inferred from homology"/>
<dbReference type="InterPro" id="IPR000836">
    <property type="entry name" value="PRTase_dom"/>
</dbReference>
<comment type="similarity">
    <text evidence="1">Belongs to the ComF/GntX family.</text>
</comment>
<evidence type="ECO:0000313" key="3">
    <source>
        <dbReference type="EMBL" id="KYD22152.1"/>
    </source>
</evidence>